<dbReference type="InterPro" id="IPR010982">
    <property type="entry name" value="Lambda_DNA-bd_dom_sf"/>
</dbReference>
<dbReference type="SUPFAM" id="SSF47413">
    <property type="entry name" value="lambda repressor-like DNA-binding domains"/>
    <property type="match status" value="1"/>
</dbReference>
<dbReference type="PROSITE" id="PS50943">
    <property type="entry name" value="HTH_CROC1"/>
    <property type="match status" value="1"/>
</dbReference>
<evidence type="ECO:0000256" key="1">
    <source>
        <dbReference type="ARBA" id="ARBA00023125"/>
    </source>
</evidence>
<accession>A0A1Z4JR02</accession>
<protein>
    <submittedName>
        <fullName evidence="3">Helix-turn-helix domain protein</fullName>
    </submittedName>
</protein>
<name>A0A1Z4JR02_LEPBY</name>
<sequence length="81" mass="9110">MAFNEWLRLKRCRSGLSQKKLGEALSVSSQTVSSWETGESFPKLTPHQMRELCQLLSCSLDELADYQIGMLGIENFAQKAS</sequence>
<evidence type="ECO:0000313" key="4">
    <source>
        <dbReference type="Proteomes" id="UP000217895"/>
    </source>
</evidence>
<dbReference type="Pfam" id="PF01381">
    <property type="entry name" value="HTH_3"/>
    <property type="match status" value="1"/>
</dbReference>
<geneLocation type="plasmid" evidence="3">
    <name>plasmid1</name>
</geneLocation>
<feature type="domain" description="HTH cro/C1-type" evidence="2">
    <location>
        <begin position="7"/>
        <end position="63"/>
    </location>
</feature>
<keyword evidence="4" id="KW-1185">Reference proteome</keyword>
<reference evidence="3 4" key="1">
    <citation type="submission" date="2017-06" db="EMBL/GenBank/DDBJ databases">
        <title>Genome sequencing of cyanobaciteial culture collection at National Institute for Environmental Studies (NIES).</title>
        <authorList>
            <person name="Hirose Y."/>
            <person name="Shimura Y."/>
            <person name="Fujisawa T."/>
            <person name="Nakamura Y."/>
            <person name="Kawachi M."/>
        </authorList>
    </citation>
    <scope>NUCLEOTIDE SEQUENCE [LARGE SCALE GENOMIC DNA]</scope>
    <source>
        <strain evidence="3 4">NIES-2135</strain>
        <plasmid evidence="4">Plasmid Plasmid1 dna</plasmid>
    </source>
</reference>
<keyword evidence="1" id="KW-0238">DNA-binding</keyword>
<dbReference type="AlphaFoldDB" id="A0A1Z4JR02"/>
<evidence type="ECO:0000259" key="2">
    <source>
        <dbReference type="PROSITE" id="PS50943"/>
    </source>
</evidence>
<gene>
    <name evidence="3" type="ORF">NIES2135_60680</name>
</gene>
<dbReference type="Gene3D" id="1.10.260.40">
    <property type="entry name" value="lambda repressor-like DNA-binding domains"/>
    <property type="match status" value="1"/>
</dbReference>
<dbReference type="Proteomes" id="UP000217895">
    <property type="component" value="Plasmid Plasmid1 dna"/>
</dbReference>
<dbReference type="EMBL" id="AP018204">
    <property type="protein sequence ID" value="BAY59191.1"/>
    <property type="molecule type" value="Genomic_DNA"/>
</dbReference>
<evidence type="ECO:0000313" key="3">
    <source>
        <dbReference type="EMBL" id="BAY59191.1"/>
    </source>
</evidence>
<dbReference type="CDD" id="cd00093">
    <property type="entry name" value="HTH_XRE"/>
    <property type="match status" value="1"/>
</dbReference>
<dbReference type="SMART" id="SM00530">
    <property type="entry name" value="HTH_XRE"/>
    <property type="match status" value="1"/>
</dbReference>
<dbReference type="PANTHER" id="PTHR46558:SF4">
    <property type="entry name" value="DNA-BIDING PHAGE PROTEIN"/>
    <property type="match status" value="1"/>
</dbReference>
<dbReference type="PANTHER" id="PTHR46558">
    <property type="entry name" value="TRACRIPTIONAL REGULATORY PROTEIN-RELATED-RELATED"/>
    <property type="match status" value="1"/>
</dbReference>
<keyword evidence="3" id="KW-0614">Plasmid</keyword>
<dbReference type="InterPro" id="IPR001387">
    <property type="entry name" value="Cro/C1-type_HTH"/>
</dbReference>
<dbReference type="GO" id="GO:0003677">
    <property type="term" value="F:DNA binding"/>
    <property type="evidence" value="ECO:0007669"/>
    <property type="project" value="UniProtKB-KW"/>
</dbReference>
<organism evidence="3 4">
    <name type="scientific">Leptolyngbya boryana NIES-2135</name>
    <dbReference type="NCBI Taxonomy" id="1973484"/>
    <lineage>
        <taxon>Bacteria</taxon>
        <taxon>Bacillati</taxon>
        <taxon>Cyanobacteriota</taxon>
        <taxon>Cyanophyceae</taxon>
        <taxon>Leptolyngbyales</taxon>
        <taxon>Leptolyngbyaceae</taxon>
        <taxon>Leptolyngbya group</taxon>
        <taxon>Leptolyngbya</taxon>
    </lineage>
</organism>
<proteinExistence type="predicted"/>